<reference evidence="1 2" key="1">
    <citation type="journal article" date="2014" name="Int. J. Syst. Evol. Microbiol.">
        <title>Oceanisphaera profunda sp. nov., a marine bacterium isolated from deep-sea sediment, and emended description of the genus Oceanisphaera.</title>
        <authorList>
            <person name="Xu Z."/>
            <person name="Zhang X.Y."/>
            <person name="Su H.N."/>
            <person name="Yu Z.C."/>
            <person name="Liu C."/>
            <person name="Li H."/>
            <person name="Chen X.L."/>
            <person name="Song X.Y."/>
            <person name="Xie B.B."/>
            <person name="Qin Q.L."/>
            <person name="Zhou B.C."/>
            <person name="Shi M."/>
            <person name="Huang Y."/>
            <person name="Zhang Y.Z."/>
        </authorList>
    </citation>
    <scope>NUCLEOTIDE SEQUENCE [LARGE SCALE GENOMIC DNA]</scope>
    <source>
        <strain evidence="1 2">SM1222</strain>
    </source>
</reference>
<dbReference type="AlphaFoldDB" id="A0A1Y0D6V1"/>
<dbReference type="Proteomes" id="UP000243937">
    <property type="component" value="Chromosome"/>
</dbReference>
<dbReference type="EMBL" id="CP021377">
    <property type="protein sequence ID" value="ART83268.1"/>
    <property type="molecule type" value="Genomic_DNA"/>
</dbReference>
<proteinExistence type="predicted"/>
<organism evidence="1 2">
    <name type="scientific">Oceanisphaera profunda</name>
    <dbReference type="NCBI Taxonomy" id="1416627"/>
    <lineage>
        <taxon>Bacteria</taxon>
        <taxon>Pseudomonadati</taxon>
        <taxon>Pseudomonadota</taxon>
        <taxon>Gammaproteobacteria</taxon>
        <taxon>Aeromonadales</taxon>
        <taxon>Aeromonadaceae</taxon>
        <taxon>Oceanisphaera</taxon>
    </lineage>
</organism>
<keyword evidence="2" id="KW-1185">Reference proteome</keyword>
<protein>
    <submittedName>
        <fullName evidence="1">Uncharacterized protein</fullName>
    </submittedName>
</protein>
<dbReference type="KEGG" id="opf:CBP31_12080"/>
<accession>A0A1Y0D6V1</accession>
<evidence type="ECO:0000313" key="1">
    <source>
        <dbReference type="EMBL" id="ART83268.1"/>
    </source>
</evidence>
<name>A0A1Y0D6V1_9GAMM</name>
<sequence>MLSVEFLMLNESSKAAHKATNKSTEHISLVLFLCRHPVASQDLALNAKNEIPRRAQYDG</sequence>
<gene>
    <name evidence="1" type="ORF">CBP31_12080</name>
</gene>
<evidence type="ECO:0000313" key="2">
    <source>
        <dbReference type="Proteomes" id="UP000243937"/>
    </source>
</evidence>